<keyword evidence="3" id="KW-1185">Reference proteome</keyword>
<reference evidence="3" key="1">
    <citation type="journal article" date="2014" name="Science">
        <title>Ancient hybridizations among the ancestral genomes of bread wheat.</title>
        <authorList>
            <consortium name="International Wheat Genome Sequencing Consortium,"/>
            <person name="Marcussen T."/>
            <person name="Sandve S.R."/>
            <person name="Heier L."/>
            <person name="Spannagl M."/>
            <person name="Pfeifer M."/>
            <person name="Jakobsen K.S."/>
            <person name="Wulff B.B."/>
            <person name="Steuernagel B."/>
            <person name="Mayer K.F."/>
            <person name="Olsen O.A."/>
        </authorList>
    </citation>
    <scope>NUCLEOTIDE SEQUENCE [LARGE SCALE GENOMIC DNA]</scope>
    <source>
        <strain evidence="3">cv. AL8/78</strain>
    </source>
</reference>
<name>A0A453JRG1_AEGTS</name>
<reference evidence="2" key="3">
    <citation type="journal article" date="2017" name="Nature">
        <title>Genome sequence of the progenitor of the wheat D genome Aegilops tauschii.</title>
        <authorList>
            <person name="Luo M.C."/>
            <person name="Gu Y.Q."/>
            <person name="Puiu D."/>
            <person name="Wang H."/>
            <person name="Twardziok S.O."/>
            <person name="Deal K.R."/>
            <person name="Huo N."/>
            <person name="Zhu T."/>
            <person name="Wang L."/>
            <person name="Wang Y."/>
            <person name="McGuire P.E."/>
            <person name="Liu S."/>
            <person name="Long H."/>
            <person name="Ramasamy R.K."/>
            <person name="Rodriguez J.C."/>
            <person name="Van S.L."/>
            <person name="Yuan L."/>
            <person name="Wang Z."/>
            <person name="Xia Z."/>
            <person name="Xiao L."/>
            <person name="Anderson O.D."/>
            <person name="Ouyang S."/>
            <person name="Liang Y."/>
            <person name="Zimin A.V."/>
            <person name="Pertea G."/>
            <person name="Qi P."/>
            <person name="Bennetzen J.L."/>
            <person name="Dai X."/>
            <person name="Dawson M.W."/>
            <person name="Muller H.G."/>
            <person name="Kugler K."/>
            <person name="Rivarola-Duarte L."/>
            <person name="Spannagl M."/>
            <person name="Mayer K.F.X."/>
            <person name="Lu F.H."/>
            <person name="Bevan M.W."/>
            <person name="Leroy P."/>
            <person name="Li P."/>
            <person name="You F.M."/>
            <person name="Sun Q."/>
            <person name="Liu Z."/>
            <person name="Lyons E."/>
            <person name="Wicker T."/>
            <person name="Salzberg S.L."/>
            <person name="Devos K.M."/>
            <person name="Dvorak J."/>
        </authorList>
    </citation>
    <scope>NUCLEOTIDE SEQUENCE [LARGE SCALE GENOMIC DNA]</scope>
    <source>
        <strain evidence="2">cv. AL8/78</strain>
    </source>
</reference>
<proteinExistence type="predicted"/>
<accession>A0A453JRG1</accession>
<reference evidence="2" key="4">
    <citation type="submission" date="2019-03" db="UniProtKB">
        <authorList>
            <consortium name="EnsemblPlants"/>
        </authorList>
    </citation>
    <scope>IDENTIFICATION</scope>
</reference>
<feature type="region of interest" description="Disordered" evidence="1">
    <location>
        <begin position="53"/>
        <end position="74"/>
    </location>
</feature>
<reference evidence="2" key="5">
    <citation type="journal article" date="2021" name="G3 (Bethesda)">
        <title>Aegilops tauschii genome assembly Aet v5.0 features greater sequence contiguity and improved annotation.</title>
        <authorList>
            <person name="Wang L."/>
            <person name="Zhu T."/>
            <person name="Rodriguez J.C."/>
            <person name="Deal K.R."/>
            <person name="Dubcovsky J."/>
            <person name="McGuire P.E."/>
            <person name="Lux T."/>
            <person name="Spannagl M."/>
            <person name="Mayer K.F.X."/>
            <person name="Baldrich P."/>
            <person name="Meyers B.C."/>
            <person name="Huo N."/>
            <person name="Gu Y.Q."/>
            <person name="Zhou H."/>
            <person name="Devos K.M."/>
            <person name="Bennetzen J.L."/>
            <person name="Unver T."/>
            <person name="Budak H."/>
            <person name="Gulick P.J."/>
            <person name="Galiba G."/>
            <person name="Kalapos B."/>
            <person name="Nelson D.R."/>
            <person name="Li P."/>
            <person name="You F.M."/>
            <person name="Luo M.C."/>
            <person name="Dvorak J."/>
        </authorList>
    </citation>
    <scope>NUCLEOTIDE SEQUENCE [LARGE SCALE GENOMIC DNA]</scope>
    <source>
        <strain evidence="2">cv. AL8/78</strain>
    </source>
</reference>
<evidence type="ECO:0000313" key="3">
    <source>
        <dbReference type="Proteomes" id="UP000015105"/>
    </source>
</evidence>
<evidence type="ECO:0000256" key="1">
    <source>
        <dbReference type="SAM" id="MobiDB-lite"/>
    </source>
</evidence>
<evidence type="ECO:0000313" key="2">
    <source>
        <dbReference type="EnsemblPlants" id="AET5Gv20169800.1"/>
    </source>
</evidence>
<sequence>AMHYHGPIILHAHTNTLTAIIISACPPLSSPLSLSLSISICICIARLSHCSLSKQPNRTPKARQETQKGAKQTK</sequence>
<organism evidence="2 3">
    <name type="scientific">Aegilops tauschii subsp. strangulata</name>
    <name type="common">Goatgrass</name>
    <dbReference type="NCBI Taxonomy" id="200361"/>
    <lineage>
        <taxon>Eukaryota</taxon>
        <taxon>Viridiplantae</taxon>
        <taxon>Streptophyta</taxon>
        <taxon>Embryophyta</taxon>
        <taxon>Tracheophyta</taxon>
        <taxon>Spermatophyta</taxon>
        <taxon>Magnoliopsida</taxon>
        <taxon>Liliopsida</taxon>
        <taxon>Poales</taxon>
        <taxon>Poaceae</taxon>
        <taxon>BOP clade</taxon>
        <taxon>Pooideae</taxon>
        <taxon>Triticodae</taxon>
        <taxon>Triticeae</taxon>
        <taxon>Triticinae</taxon>
        <taxon>Aegilops</taxon>
    </lineage>
</organism>
<dbReference type="Proteomes" id="UP000015105">
    <property type="component" value="Chromosome 5D"/>
</dbReference>
<reference evidence="3" key="2">
    <citation type="journal article" date="2017" name="Nat. Plants">
        <title>The Aegilops tauschii genome reveals multiple impacts of transposons.</title>
        <authorList>
            <person name="Zhao G."/>
            <person name="Zou C."/>
            <person name="Li K."/>
            <person name="Wang K."/>
            <person name="Li T."/>
            <person name="Gao L."/>
            <person name="Zhang X."/>
            <person name="Wang H."/>
            <person name="Yang Z."/>
            <person name="Liu X."/>
            <person name="Jiang W."/>
            <person name="Mao L."/>
            <person name="Kong X."/>
            <person name="Jiao Y."/>
            <person name="Jia J."/>
        </authorList>
    </citation>
    <scope>NUCLEOTIDE SEQUENCE [LARGE SCALE GENOMIC DNA]</scope>
    <source>
        <strain evidence="3">cv. AL8/78</strain>
    </source>
</reference>
<dbReference type="AlphaFoldDB" id="A0A453JRG1"/>
<protein>
    <submittedName>
        <fullName evidence="2">Uncharacterized protein</fullName>
    </submittedName>
</protein>
<dbReference type="Gramene" id="AET5Gv20169800.1">
    <property type="protein sequence ID" value="AET5Gv20169800.1"/>
    <property type="gene ID" value="AET5Gv20169800"/>
</dbReference>
<dbReference type="EnsemblPlants" id="AET5Gv20169800.1">
    <property type="protein sequence ID" value="AET5Gv20169800.1"/>
    <property type="gene ID" value="AET5Gv20169800"/>
</dbReference>